<dbReference type="GO" id="GO:0005524">
    <property type="term" value="F:ATP binding"/>
    <property type="evidence" value="ECO:0007669"/>
    <property type="project" value="UniProtKB-KW"/>
</dbReference>
<dbReference type="EMBL" id="CAEZTT010000128">
    <property type="protein sequence ID" value="CAB4582131.1"/>
    <property type="molecule type" value="Genomic_DNA"/>
</dbReference>
<proteinExistence type="predicted"/>
<dbReference type="InterPro" id="IPR003593">
    <property type="entry name" value="AAA+_ATPase"/>
</dbReference>
<dbReference type="InterPro" id="IPR027417">
    <property type="entry name" value="P-loop_NTPase"/>
</dbReference>
<keyword evidence="1" id="KW-0547">Nucleotide-binding</keyword>
<organism evidence="4">
    <name type="scientific">freshwater metagenome</name>
    <dbReference type="NCBI Taxonomy" id="449393"/>
    <lineage>
        <taxon>unclassified sequences</taxon>
        <taxon>metagenomes</taxon>
        <taxon>ecological metagenomes</taxon>
    </lineage>
</organism>
<dbReference type="SUPFAM" id="SSF52540">
    <property type="entry name" value="P-loop containing nucleoside triphosphate hydrolases"/>
    <property type="match status" value="1"/>
</dbReference>
<dbReference type="AlphaFoldDB" id="A0A6J6F008"/>
<dbReference type="PANTHER" id="PTHR43158">
    <property type="entry name" value="SKFA PEPTIDE EXPORT ATP-BINDING PROTEIN SKFE"/>
    <property type="match status" value="1"/>
</dbReference>
<evidence type="ECO:0000256" key="1">
    <source>
        <dbReference type="ARBA" id="ARBA00022741"/>
    </source>
</evidence>
<name>A0A6J6F008_9ZZZZ</name>
<evidence type="ECO:0000313" key="4">
    <source>
        <dbReference type="EMBL" id="CAB4582131.1"/>
    </source>
</evidence>
<dbReference type="PANTHER" id="PTHR43158:SF2">
    <property type="entry name" value="SKFA PEPTIDE EXPORT ATP-BINDING PROTEIN SKFE"/>
    <property type="match status" value="1"/>
</dbReference>
<dbReference type="Pfam" id="PF00005">
    <property type="entry name" value="ABC_tran"/>
    <property type="match status" value="1"/>
</dbReference>
<sequence>MSTIAKLSDVSVTRGKTRILQNVNWQMRTSEKWAVLGPNGAGKTTFLHLLSGYIFPANGSVEVLGEQFGISDITEIRARIGLATANMLNRIGFDESVHDAVISAVHGVTGMGLERYADIDEKRATDLLGDWSLTDLADKRIANISDGERKRVLIARALMPNPELLLLDEPTAALDLGSRESLLNKLQQLCLKVDAPAIVMVTHHVEEIPAGITHVLLLRGGKVIASGPIEQVISSVTLSATYGVPVVVHRNGDRWFATARVK</sequence>
<dbReference type="PROSITE" id="PS50893">
    <property type="entry name" value="ABC_TRANSPORTER_2"/>
    <property type="match status" value="1"/>
</dbReference>
<protein>
    <submittedName>
        <fullName evidence="4">Unannotated protein</fullName>
    </submittedName>
</protein>
<dbReference type="Gene3D" id="3.40.50.300">
    <property type="entry name" value="P-loop containing nucleotide triphosphate hydrolases"/>
    <property type="match status" value="1"/>
</dbReference>
<accession>A0A6J6F008</accession>
<evidence type="ECO:0000259" key="3">
    <source>
        <dbReference type="PROSITE" id="PS50893"/>
    </source>
</evidence>
<dbReference type="InterPro" id="IPR003439">
    <property type="entry name" value="ABC_transporter-like_ATP-bd"/>
</dbReference>
<evidence type="ECO:0000256" key="2">
    <source>
        <dbReference type="ARBA" id="ARBA00022840"/>
    </source>
</evidence>
<dbReference type="GO" id="GO:0016887">
    <property type="term" value="F:ATP hydrolysis activity"/>
    <property type="evidence" value="ECO:0007669"/>
    <property type="project" value="InterPro"/>
</dbReference>
<feature type="domain" description="ABC transporter" evidence="3">
    <location>
        <begin position="5"/>
        <end position="245"/>
    </location>
</feature>
<reference evidence="4" key="1">
    <citation type="submission" date="2020-05" db="EMBL/GenBank/DDBJ databases">
        <authorList>
            <person name="Chiriac C."/>
            <person name="Salcher M."/>
            <person name="Ghai R."/>
            <person name="Kavagutti S V."/>
        </authorList>
    </citation>
    <scope>NUCLEOTIDE SEQUENCE</scope>
</reference>
<keyword evidence="2" id="KW-0067">ATP-binding</keyword>
<gene>
    <name evidence="4" type="ORF">UFOPK1726_01000</name>
</gene>
<dbReference type="SMART" id="SM00382">
    <property type="entry name" value="AAA"/>
    <property type="match status" value="1"/>
</dbReference>